<dbReference type="RefSeq" id="WP_067237059.1">
    <property type="nucleotide sequence ID" value="NZ_LZMZ01000026.1"/>
</dbReference>
<feature type="region of interest" description="Disordered" evidence="1">
    <location>
        <begin position="1"/>
        <end position="21"/>
    </location>
</feature>
<feature type="domain" description="HTH cro/C1-type" evidence="2">
    <location>
        <begin position="44"/>
        <end position="98"/>
    </location>
</feature>
<accession>A0A1B8QBC2</accession>
<dbReference type="Gene3D" id="1.10.260.40">
    <property type="entry name" value="lambda repressor-like DNA-binding domains"/>
    <property type="match status" value="1"/>
</dbReference>
<dbReference type="EMBL" id="LZMZ01000026">
    <property type="protein sequence ID" value="OBX77048.1"/>
    <property type="molecule type" value="Genomic_DNA"/>
</dbReference>
<dbReference type="InterPro" id="IPR010982">
    <property type="entry name" value="Lambda_DNA-bd_dom_sf"/>
</dbReference>
<organism evidence="3 4">
    <name type="scientific">Faucicola atlantae</name>
    <dbReference type="NCBI Taxonomy" id="34059"/>
    <lineage>
        <taxon>Bacteria</taxon>
        <taxon>Pseudomonadati</taxon>
        <taxon>Pseudomonadota</taxon>
        <taxon>Gammaproteobacteria</taxon>
        <taxon>Moraxellales</taxon>
        <taxon>Moraxellaceae</taxon>
        <taxon>Faucicola</taxon>
    </lineage>
</organism>
<proteinExistence type="predicted"/>
<dbReference type="OrthoDB" id="6240846at2"/>
<dbReference type="SMART" id="SM00530">
    <property type="entry name" value="HTH_XRE"/>
    <property type="match status" value="1"/>
</dbReference>
<dbReference type="InterPro" id="IPR001387">
    <property type="entry name" value="Cro/C1-type_HTH"/>
</dbReference>
<evidence type="ECO:0000313" key="4">
    <source>
        <dbReference type="Proteomes" id="UP000092508"/>
    </source>
</evidence>
<reference evidence="3 4" key="1">
    <citation type="submission" date="2016-06" db="EMBL/GenBank/DDBJ databases">
        <title>Draft genome of Moraxella atlantae CCUG 66109.</title>
        <authorList>
            <person name="Salva-Serra F."/>
            <person name="Engstrom-Jakobsson H."/>
            <person name="Thorell K."/>
            <person name="Gonzales-Siles L."/>
            <person name="Karlsson R."/>
            <person name="Boulund F."/>
            <person name="Engstrand L."/>
            <person name="Kristiansson E."/>
            <person name="Moore E."/>
        </authorList>
    </citation>
    <scope>NUCLEOTIDE SEQUENCE [LARGE SCALE GENOMIC DNA]</scope>
    <source>
        <strain evidence="3 4">CCUG 66109</strain>
    </source>
</reference>
<evidence type="ECO:0000256" key="1">
    <source>
        <dbReference type="SAM" id="MobiDB-lite"/>
    </source>
</evidence>
<name>A0A1B8QBC2_9GAMM</name>
<dbReference type="CDD" id="cd00093">
    <property type="entry name" value="HTH_XRE"/>
    <property type="match status" value="1"/>
</dbReference>
<dbReference type="AlphaFoldDB" id="A0A1B8QBC2"/>
<evidence type="ECO:0000259" key="2">
    <source>
        <dbReference type="PROSITE" id="PS50943"/>
    </source>
</evidence>
<gene>
    <name evidence="3" type="ORF">A9308_07375</name>
</gene>
<evidence type="ECO:0000313" key="3">
    <source>
        <dbReference type="EMBL" id="OBX77048.1"/>
    </source>
</evidence>
<comment type="caution">
    <text evidence="3">The sequence shown here is derived from an EMBL/GenBank/DDBJ whole genome shotgun (WGS) entry which is preliminary data.</text>
</comment>
<dbReference type="PROSITE" id="PS50943">
    <property type="entry name" value="HTH_CROC1"/>
    <property type="match status" value="1"/>
</dbReference>
<dbReference type="SUPFAM" id="SSF47413">
    <property type="entry name" value="lambda repressor-like DNA-binding domains"/>
    <property type="match status" value="1"/>
</dbReference>
<sequence length="101" mass="11549">MSNLLNRQRASDTPPDLQGLSRTQARDQVIEQFMQGDLTQGELLKKLRIEVLGIKQEEFAKLVKVSRKTISDVENDNGNYSINTINQIFRPFGLVLKLGYR</sequence>
<dbReference type="GO" id="GO:0003677">
    <property type="term" value="F:DNA binding"/>
    <property type="evidence" value="ECO:0007669"/>
    <property type="project" value="InterPro"/>
</dbReference>
<dbReference type="Proteomes" id="UP000092508">
    <property type="component" value="Unassembled WGS sequence"/>
</dbReference>
<protein>
    <submittedName>
        <fullName evidence="3">Transcriptional regulator</fullName>
    </submittedName>
</protein>
<dbReference type="Pfam" id="PF01381">
    <property type="entry name" value="HTH_3"/>
    <property type="match status" value="1"/>
</dbReference>